<dbReference type="InterPro" id="IPR007110">
    <property type="entry name" value="Ig-like_dom"/>
</dbReference>
<dbReference type="GO" id="GO:0032589">
    <property type="term" value="C:neuron projection membrane"/>
    <property type="evidence" value="ECO:0007669"/>
    <property type="project" value="TreeGrafter"/>
</dbReference>
<evidence type="ECO:0000313" key="3">
    <source>
        <dbReference type="WBParaSite" id="TREG1_101910.1"/>
    </source>
</evidence>
<dbReference type="SUPFAM" id="SSF48726">
    <property type="entry name" value="Immunoglobulin"/>
    <property type="match status" value="1"/>
</dbReference>
<evidence type="ECO:0000259" key="1">
    <source>
        <dbReference type="PROSITE" id="PS50835"/>
    </source>
</evidence>
<dbReference type="InterPro" id="IPR036179">
    <property type="entry name" value="Ig-like_dom_sf"/>
</dbReference>
<dbReference type="SMART" id="SM00409">
    <property type="entry name" value="IG"/>
    <property type="match status" value="2"/>
</dbReference>
<feature type="domain" description="Ig-like" evidence="1">
    <location>
        <begin position="378"/>
        <end position="520"/>
    </location>
</feature>
<proteinExistence type="predicted"/>
<dbReference type="PROSITE" id="PS50835">
    <property type="entry name" value="IG_LIKE"/>
    <property type="match status" value="1"/>
</dbReference>
<dbReference type="AlphaFoldDB" id="A0AA85IP79"/>
<dbReference type="InterPro" id="IPR003599">
    <property type="entry name" value="Ig_sub"/>
</dbReference>
<reference evidence="2" key="1">
    <citation type="submission" date="2022-06" db="EMBL/GenBank/DDBJ databases">
        <authorList>
            <person name="Berger JAMES D."/>
            <person name="Berger JAMES D."/>
        </authorList>
    </citation>
    <scope>NUCLEOTIDE SEQUENCE [LARGE SCALE GENOMIC DNA]</scope>
</reference>
<evidence type="ECO:0000313" key="2">
    <source>
        <dbReference type="Proteomes" id="UP000050795"/>
    </source>
</evidence>
<dbReference type="PANTHER" id="PTHR23279">
    <property type="entry name" value="DEFECTIVE PROBOSCIS EXTENSION RESPONSE DPR -RELATED"/>
    <property type="match status" value="1"/>
</dbReference>
<dbReference type="Gene3D" id="2.60.40.10">
    <property type="entry name" value="Immunoglobulins"/>
    <property type="match status" value="2"/>
</dbReference>
<accession>A0AA85IP79</accession>
<dbReference type="WBParaSite" id="TREG1_101910.1">
    <property type="protein sequence ID" value="TREG1_101910.1"/>
    <property type="gene ID" value="TREG1_101910"/>
</dbReference>
<protein>
    <recommendedName>
        <fullName evidence="1">Ig-like domain-containing protein</fullName>
    </recommendedName>
</protein>
<dbReference type="PANTHER" id="PTHR23279:SF36">
    <property type="entry name" value="DEFECTIVE PROBOSCIS EXTENSION RESPONSE 9, ISOFORM A"/>
    <property type="match status" value="1"/>
</dbReference>
<dbReference type="Proteomes" id="UP000050795">
    <property type="component" value="Unassembled WGS sequence"/>
</dbReference>
<dbReference type="InterPro" id="IPR013783">
    <property type="entry name" value="Ig-like_fold"/>
</dbReference>
<keyword evidence="2" id="KW-1185">Reference proteome</keyword>
<sequence>MLLHLNVDNNLRLLYFYVFIVLLITETEEKYIVQRKMTLYNSLEIVSFWIMNIPVLYGNDGQQKYVQASQHTNKQTIGKVKEYNQSIYLNQQHLFTAKEKKSGFSYTQSNNESKLMLSKDIHHHQSDTNLSHSIYPRIKQNYDVSKINYYQNNSSYYYYPVNDTSQISKPINGHEIHNNCYVNTDGRQEIPCILNPYPLYELLKKFPYIHVHKFYQNPQTYLFQSFSDKQKTMKMILNYETGQYAYLPCHTLGAEESETTIWEKGQNPLFVSTVSFTQDSRFRLNISEEQKPVNQAYFYYAKNKSSKSAVTNFKQVEKSPFDKHYFESYRLRSNWRHRQWDLIIDFLRPTDSDTYTCMLMGRTSQMIRYHVIVNDSAPRINYSRKKLINISSPGSIEIGSSFNLTCSVRVTKEQSVGIAVDWFRPTYTFETPSNPPMNYKLNNILTGKFDIHSDGTVDGNVTKGIGELAYSFQQVTSRSSMGITIYKQVTGELNNYYRTEVLLTVQSARETDGGLYECRVYEAANYGQENIVDRAFLDIIVRKKFPHNSFEQSELNAKIRNLLSIFWNLNPSVQDDRRHDQHAQNDVAARVKARYTKQDINQITDDLFQSLNNNNQYFSNVKEIRPNLQELQNPRMRVRTIKNCKSHLFVQRTLLYFSIILNKLLAAKLNI</sequence>
<dbReference type="GO" id="GO:0050808">
    <property type="term" value="P:synapse organization"/>
    <property type="evidence" value="ECO:0007669"/>
    <property type="project" value="TreeGrafter"/>
</dbReference>
<dbReference type="InterPro" id="IPR037448">
    <property type="entry name" value="Zig-8"/>
</dbReference>
<name>A0AA85IP79_TRIRE</name>
<reference evidence="3" key="2">
    <citation type="submission" date="2023-11" db="UniProtKB">
        <authorList>
            <consortium name="WormBaseParasite"/>
        </authorList>
    </citation>
    <scope>IDENTIFICATION</scope>
</reference>
<organism evidence="2 3">
    <name type="scientific">Trichobilharzia regenti</name>
    <name type="common">Nasal bird schistosome</name>
    <dbReference type="NCBI Taxonomy" id="157069"/>
    <lineage>
        <taxon>Eukaryota</taxon>
        <taxon>Metazoa</taxon>
        <taxon>Spiralia</taxon>
        <taxon>Lophotrochozoa</taxon>
        <taxon>Platyhelminthes</taxon>
        <taxon>Trematoda</taxon>
        <taxon>Digenea</taxon>
        <taxon>Strigeidida</taxon>
        <taxon>Schistosomatoidea</taxon>
        <taxon>Schistosomatidae</taxon>
        <taxon>Trichobilharzia</taxon>
    </lineage>
</organism>